<dbReference type="NCBIfam" id="TIGR00644">
    <property type="entry name" value="recJ"/>
    <property type="match status" value="1"/>
</dbReference>
<evidence type="ECO:0000256" key="5">
    <source>
        <dbReference type="ARBA" id="ARBA00022839"/>
    </source>
</evidence>
<keyword evidence="10" id="KW-1185">Reference proteome</keyword>
<dbReference type="InterPro" id="IPR004610">
    <property type="entry name" value="RecJ"/>
</dbReference>
<evidence type="ECO:0000259" key="8">
    <source>
        <dbReference type="Pfam" id="PF17768"/>
    </source>
</evidence>
<dbReference type="Pfam" id="PF17768">
    <property type="entry name" value="RecJ_OB"/>
    <property type="match status" value="1"/>
</dbReference>
<gene>
    <name evidence="9" type="ORF">EV215_1027</name>
</gene>
<reference evidence="9 10" key="1">
    <citation type="submission" date="2019-03" db="EMBL/GenBank/DDBJ databases">
        <title>Genomic Encyclopedia of Type Strains, Phase IV (KMG-IV): sequencing the most valuable type-strain genomes for metagenomic binning, comparative biology and taxonomic classification.</title>
        <authorList>
            <person name="Goeker M."/>
        </authorList>
    </citation>
    <scope>NUCLEOTIDE SEQUENCE [LARGE SCALE GENOMIC DNA]</scope>
    <source>
        <strain evidence="9 10">DSM 100055</strain>
    </source>
</reference>
<dbReference type="Gene3D" id="2.40.50.460">
    <property type="match status" value="1"/>
</dbReference>
<dbReference type="InterPro" id="IPR001667">
    <property type="entry name" value="DDH_dom"/>
</dbReference>
<evidence type="ECO:0000259" key="6">
    <source>
        <dbReference type="Pfam" id="PF01368"/>
    </source>
</evidence>
<evidence type="ECO:0000259" key="7">
    <source>
        <dbReference type="Pfam" id="PF02272"/>
    </source>
</evidence>
<feature type="domain" description="DDH" evidence="6">
    <location>
        <begin position="77"/>
        <end position="226"/>
    </location>
</feature>
<organism evidence="9 10">
    <name type="scientific">Hypnocyclicus thermotrophus</name>
    <dbReference type="NCBI Taxonomy" id="1627895"/>
    <lineage>
        <taxon>Bacteria</taxon>
        <taxon>Fusobacteriati</taxon>
        <taxon>Fusobacteriota</taxon>
        <taxon>Fusobacteriia</taxon>
        <taxon>Fusobacteriales</taxon>
        <taxon>Fusobacteriaceae</taxon>
        <taxon>Hypnocyclicus</taxon>
    </lineage>
</organism>
<accession>A0AA46DYP6</accession>
<comment type="caution">
    <text evidence="9">The sequence shown here is derived from an EMBL/GenBank/DDBJ whole genome shotgun (WGS) entry which is preliminary data.</text>
</comment>
<proteinExistence type="inferred from homology"/>
<dbReference type="RefSeq" id="WP_134112918.1">
    <property type="nucleotide sequence ID" value="NZ_SOBG01000004.1"/>
</dbReference>
<feature type="domain" description="RecJ OB" evidence="8">
    <location>
        <begin position="449"/>
        <end position="556"/>
    </location>
</feature>
<dbReference type="Gene3D" id="3.90.1640.30">
    <property type="match status" value="1"/>
</dbReference>
<evidence type="ECO:0000313" key="9">
    <source>
        <dbReference type="EMBL" id="TDT70482.1"/>
    </source>
</evidence>
<protein>
    <recommendedName>
        <fullName evidence="2">Single-stranded-DNA-specific exonuclease RecJ</fullName>
    </recommendedName>
</protein>
<dbReference type="PANTHER" id="PTHR30255">
    <property type="entry name" value="SINGLE-STRANDED-DNA-SPECIFIC EXONUCLEASE RECJ"/>
    <property type="match status" value="1"/>
</dbReference>
<sequence>MKWEYSKVDNETLLKKATEFNKNLFLTTLLLNRGMDKKLKVDDFLNINFSKLHNPMEFEKMDEVVEKIIKLKKEKSKIFIYGDYDVDGITAAAFLVIVFRNIGIEVNYYIPNRMEEGYGLNKKAINEIATREGKLIITVDTGINSLEEIRYAKSLGIDIVITDHHKLVEEDDKTIVTINPKLSKNYKFKFLSGAGVALKLAEAVYTALDEDLNEIYEYIDIIMIGTVADVVPMIDENRVIIKNGLKKIRNTNIKGLVYLLKYLRFNKKEITTTDISFFISPLLNALGRVGNSRIGVEFFLEEDEFNIYDIIEEMKKLNKKRRALEKVIFNEIDKKYNNIKNIKYIFEISEKWHPGVIGVVSSRLSIKYNVPVFIVSTRNGVGKASCRSISGINIFNVLSQISHKFNRFGGHDLAAGFVANINDLEEIKELVGEYILKNGDKKQKKQINIDSELKLEDINDEILRDLQELSPYGLGNPEPLFLDKDVVFINTKKFGVDNRHFKTFIKKNKKLYSAVGFNLGHKIDEQNCIIQKFDIVYYPEKVFYKGEEILQIKIKDFKIKDEFYNIFK</sequence>
<dbReference type="InterPro" id="IPR003156">
    <property type="entry name" value="DHHA1_dom"/>
</dbReference>
<dbReference type="Proteomes" id="UP000294678">
    <property type="component" value="Unassembled WGS sequence"/>
</dbReference>
<dbReference type="Pfam" id="PF02272">
    <property type="entry name" value="DHHA1"/>
    <property type="match status" value="1"/>
</dbReference>
<dbReference type="InterPro" id="IPR041122">
    <property type="entry name" value="RecJ_OB"/>
</dbReference>
<dbReference type="InterPro" id="IPR038763">
    <property type="entry name" value="DHH_sf"/>
</dbReference>
<evidence type="ECO:0000256" key="3">
    <source>
        <dbReference type="ARBA" id="ARBA00022722"/>
    </source>
</evidence>
<keyword evidence="5 9" id="KW-0269">Exonuclease</keyword>
<dbReference type="GO" id="GO:0008409">
    <property type="term" value="F:5'-3' exonuclease activity"/>
    <property type="evidence" value="ECO:0007669"/>
    <property type="project" value="InterPro"/>
</dbReference>
<dbReference type="GO" id="GO:0006310">
    <property type="term" value="P:DNA recombination"/>
    <property type="evidence" value="ECO:0007669"/>
    <property type="project" value="InterPro"/>
</dbReference>
<comment type="similarity">
    <text evidence="1">Belongs to the RecJ family.</text>
</comment>
<name>A0AA46DYP6_9FUSO</name>
<dbReference type="PANTHER" id="PTHR30255:SF2">
    <property type="entry name" value="SINGLE-STRANDED-DNA-SPECIFIC EXONUCLEASE RECJ"/>
    <property type="match status" value="1"/>
</dbReference>
<evidence type="ECO:0000256" key="1">
    <source>
        <dbReference type="ARBA" id="ARBA00005915"/>
    </source>
</evidence>
<evidence type="ECO:0000256" key="4">
    <source>
        <dbReference type="ARBA" id="ARBA00022801"/>
    </source>
</evidence>
<dbReference type="GO" id="GO:0006281">
    <property type="term" value="P:DNA repair"/>
    <property type="evidence" value="ECO:0007669"/>
    <property type="project" value="InterPro"/>
</dbReference>
<dbReference type="InterPro" id="IPR051673">
    <property type="entry name" value="SSDNA_exonuclease_RecJ"/>
</dbReference>
<feature type="domain" description="DHHA1" evidence="7">
    <location>
        <begin position="342"/>
        <end position="435"/>
    </location>
</feature>
<dbReference type="Pfam" id="PF01368">
    <property type="entry name" value="DHH"/>
    <property type="match status" value="1"/>
</dbReference>
<dbReference type="AlphaFoldDB" id="A0AA46DYP6"/>
<keyword evidence="3" id="KW-0540">Nuclease</keyword>
<keyword evidence="4" id="KW-0378">Hydrolase</keyword>
<evidence type="ECO:0000256" key="2">
    <source>
        <dbReference type="ARBA" id="ARBA00019841"/>
    </source>
</evidence>
<dbReference type="GO" id="GO:0003676">
    <property type="term" value="F:nucleic acid binding"/>
    <property type="evidence" value="ECO:0007669"/>
    <property type="project" value="InterPro"/>
</dbReference>
<dbReference type="EMBL" id="SOBG01000004">
    <property type="protein sequence ID" value="TDT70482.1"/>
    <property type="molecule type" value="Genomic_DNA"/>
</dbReference>
<evidence type="ECO:0000313" key="10">
    <source>
        <dbReference type="Proteomes" id="UP000294678"/>
    </source>
</evidence>
<dbReference type="SUPFAM" id="SSF64182">
    <property type="entry name" value="DHH phosphoesterases"/>
    <property type="match status" value="1"/>
</dbReference>